<keyword evidence="1" id="KW-0812">Transmembrane</keyword>
<proteinExistence type="predicted"/>
<comment type="caution">
    <text evidence="2">The sequence shown here is derived from an EMBL/GenBank/DDBJ whole genome shotgun (WGS) entry which is preliminary data.</text>
</comment>
<dbReference type="EMBL" id="BSDP01000001">
    <property type="protein sequence ID" value="GLI28943.1"/>
    <property type="molecule type" value="Genomic_DNA"/>
</dbReference>
<keyword evidence="3" id="KW-1185">Reference proteome</keyword>
<protein>
    <submittedName>
        <fullName evidence="2">Uncharacterized protein</fullName>
    </submittedName>
</protein>
<keyword evidence="1" id="KW-1133">Transmembrane helix</keyword>
<evidence type="ECO:0000313" key="3">
    <source>
        <dbReference type="Proteomes" id="UP001144396"/>
    </source>
</evidence>
<keyword evidence="1" id="KW-0472">Membrane</keyword>
<dbReference type="Proteomes" id="UP001144396">
    <property type="component" value="Unassembled WGS sequence"/>
</dbReference>
<gene>
    <name evidence="2" type="ORF">ARHIZOSPH14_31850</name>
</gene>
<dbReference type="AlphaFoldDB" id="A0A9W6D3G9"/>
<evidence type="ECO:0000313" key="2">
    <source>
        <dbReference type="EMBL" id="GLI28943.1"/>
    </source>
</evidence>
<accession>A0A9W6D3G9</accession>
<feature type="transmembrane region" description="Helical" evidence="1">
    <location>
        <begin position="83"/>
        <end position="107"/>
    </location>
</feature>
<evidence type="ECO:0000256" key="1">
    <source>
        <dbReference type="SAM" id="Phobius"/>
    </source>
</evidence>
<reference evidence="2" key="1">
    <citation type="submission" date="2022-12" db="EMBL/GenBank/DDBJ databases">
        <title>Reference genome sequencing for broad-spectrum identification of bacterial and archaeal isolates by mass spectrometry.</title>
        <authorList>
            <person name="Sekiguchi Y."/>
            <person name="Tourlousse D.M."/>
        </authorList>
    </citation>
    <scope>NUCLEOTIDE SEQUENCE</scope>
    <source>
        <strain evidence="2">14</strain>
    </source>
</reference>
<feature type="transmembrane region" description="Helical" evidence="1">
    <location>
        <begin position="119"/>
        <end position="140"/>
    </location>
</feature>
<organism evidence="2 3">
    <name type="scientific">Agromyces rhizosphaerae</name>
    <dbReference type="NCBI Taxonomy" id="88374"/>
    <lineage>
        <taxon>Bacteria</taxon>
        <taxon>Bacillati</taxon>
        <taxon>Actinomycetota</taxon>
        <taxon>Actinomycetes</taxon>
        <taxon>Micrococcales</taxon>
        <taxon>Microbacteriaceae</taxon>
        <taxon>Agromyces</taxon>
    </lineage>
</organism>
<feature type="transmembrane region" description="Helical" evidence="1">
    <location>
        <begin position="58"/>
        <end position="77"/>
    </location>
</feature>
<feature type="transmembrane region" description="Helical" evidence="1">
    <location>
        <begin position="15"/>
        <end position="38"/>
    </location>
</feature>
<sequence>MEGAARRLTTATVSVVPFALALTAVLVLLAVFQLALVLGAPLGRFAWGGQHRLLPPRLRVGSAVSIVVYAFIAAIAWDRVGLIDIFGGAFSEVAMWVVVGYFALGILMNAVSRSVPERAVMVPVSIVLTGLSLLIALGYGELALAA</sequence>
<name>A0A9W6D3G9_9MICO</name>